<proteinExistence type="predicted"/>
<sequence length="185" mass="20266">SLTQVYLLLPFSLAQVYRLSPPVLHRCTGSSPSGLHRCTGSPPLVLQRLYRLLPFSLTQVYRILPFSLAQVVYRLLPFSLAQVFVYRLLSPSVLHRCTGSSPSVLHRCVPAPPLQFCTGTGSFSWTEVASTDFTAHWEPLTMCIRSCSKSDRALLSFLAGGHPASSGLFSPACLSLTPPLSFIRA</sequence>
<feature type="non-terminal residue" evidence="1">
    <location>
        <position position="185"/>
    </location>
</feature>
<evidence type="ECO:0000313" key="1">
    <source>
        <dbReference type="EMBL" id="CAI9541315.1"/>
    </source>
</evidence>
<dbReference type="Proteomes" id="UP001162483">
    <property type="component" value="Unassembled WGS sequence"/>
</dbReference>
<dbReference type="EMBL" id="CATNWA010001844">
    <property type="protein sequence ID" value="CAI9541315.1"/>
    <property type="molecule type" value="Genomic_DNA"/>
</dbReference>
<accession>A0ABN9B438</accession>
<keyword evidence="2" id="KW-1185">Reference proteome</keyword>
<organism evidence="1 2">
    <name type="scientific">Staurois parvus</name>
    <dbReference type="NCBI Taxonomy" id="386267"/>
    <lineage>
        <taxon>Eukaryota</taxon>
        <taxon>Metazoa</taxon>
        <taxon>Chordata</taxon>
        <taxon>Craniata</taxon>
        <taxon>Vertebrata</taxon>
        <taxon>Euteleostomi</taxon>
        <taxon>Amphibia</taxon>
        <taxon>Batrachia</taxon>
        <taxon>Anura</taxon>
        <taxon>Neobatrachia</taxon>
        <taxon>Ranoidea</taxon>
        <taxon>Ranidae</taxon>
        <taxon>Staurois</taxon>
    </lineage>
</organism>
<comment type="caution">
    <text evidence="1">The sequence shown here is derived from an EMBL/GenBank/DDBJ whole genome shotgun (WGS) entry which is preliminary data.</text>
</comment>
<evidence type="ECO:0000313" key="2">
    <source>
        <dbReference type="Proteomes" id="UP001162483"/>
    </source>
</evidence>
<reference evidence="1" key="1">
    <citation type="submission" date="2023-05" db="EMBL/GenBank/DDBJ databases">
        <authorList>
            <person name="Stuckert A."/>
        </authorList>
    </citation>
    <scope>NUCLEOTIDE SEQUENCE</scope>
</reference>
<gene>
    <name evidence="1" type="ORF">SPARVUS_LOCUS1907365</name>
</gene>
<protein>
    <submittedName>
        <fullName evidence="1">Uncharacterized protein</fullName>
    </submittedName>
</protein>
<name>A0ABN9B438_9NEOB</name>
<feature type="non-terminal residue" evidence="1">
    <location>
        <position position="1"/>
    </location>
</feature>